<feature type="compositionally biased region" description="Low complexity" evidence="1">
    <location>
        <begin position="77"/>
        <end position="86"/>
    </location>
</feature>
<evidence type="ECO:0000256" key="1">
    <source>
        <dbReference type="SAM" id="MobiDB-lite"/>
    </source>
</evidence>
<name>A0ABS1DX78_RUBGE</name>
<evidence type="ECO:0000313" key="2">
    <source>
        <dbReference type="EMBL" id="MBK1714642.1"/>
    </source>
</evidence>
<reference evidence="2" key="1">
    <citation type="submission" date="2017-08" db="EMBL/GenBank/DDBJ databases">
        <authorList>
            <person name="Imhoff J.F."/>
            <person name="Rahn T."/>
            <person name="Kuenzel S."/>
            <person name="Neulinger S.C."/>
        </authorList>
    </citation>
    <scope>NUCLEOTIDE SEQUENCE</scope>
    <source>
        <strain evidence="2">IM 151</strain>
    </source>
</reference>
<dbReference type="Proteomes" id="UP001041814">
    <property type="component" value="Unassembled WGS sequence"/>
</dbReference>
<evidence type="ECO:0000313" key="3">
    <source>
        <dbReference type="Proteomes" id="UP001041814"/>
    </source>
</evidence>
<protein>
    <submittedName>
        <fullName evidence="2">Uncharacterized protein</fullName>
    </submittedName>
</protein>
<keyword evidence="3" id="KW-1185">Reference proteome</keyword>
<reference evidence="2" key="2">
    <citation type="journal article" date="2020" name="Microorganisms">
        <title>Osmotic Adaptation and Compatible Solute Biosynthesis of Phototrophic Bacteria as Revealed from Genome Analyses.</title>
        <authorList>
            <person name="Imhoff J.F."/>
            <person name="Rahn T."/>
            <person name="Kunzel S."/>
            <person name="Keller A."/>
            <person name="Neulinger S.C."/>
        </authorList>
    </citation>
    <scope>NUCLEOTIDE SEQUENCE</scope>
    <source>
        <strain evidence="2">IM 151</strain>
    </source>
</reference>
<organism evidence="2 3">
    <name type="scientific">Rubrivivax gelatinosus</name>
    <name type="common">Rhodocyclus gelatinosus</name>
    <name type="synonym">Rhodopseudomonas gelatinosa</name>
    <dbReference type="NCBI Taxonomy" id="28068"/>
    <lineage>
        <taxon>Bacteria</taxon>
        <taxon>Pseudomonadati</taxon>
        <taxon>Pseudomonadota</taxon>
        <taxon>Betaproteobacteria</taxon>
        <taxon>Burkholderiales</taxon>
        <taxon>Sphaerotilaceae</taxon>
        <taxon>Rubrivivax</taxon>
    </lineage>
</organism>
<gene>
    <name evidence="2" type="ORF">CKO43_17890</name>
</gene>
<comment type="caution">
    <text evidence="2">The sequence shown here is derived from an EMBL/GenBank/DDBJ whole genome shotgun (WGS) entry which is preliminary data.</text>
</comment>
<feature type="region of interest" description="Disordered" evidence="1">
    <location>
        <begin position="72"/>
        <end position="95"/>
    </location>
</feature>
<proteinExistence type="predicted"/>
<accession>A0ABS1DX78</accession>
<sequence length="95" mass="10217">MLVSTVARDAPAYLTWLATKPKARGNPGLLAALAAHLPAAIVGAAEADRRYREAQDAEAERFRAWRRSRIEARQAAKRPAVPAVPAADDDDEAIA</sequence>
<dbReference type="EMBL" id="NRRU01000075">
    <property type="protein sequence ID" value="MBK1714642.1"/>
    <property type="molecule type" value="Genomic_DNA"/>
</dbReference>